<dbReference type="OrthoDB" id="3270336at2759"/>
<dbReference type="HOGENOM" id="CLU_105533_1_0_1"/>
<dbReference type="EMBL" id="KL197728">
    <property type="protein sequence ID" value="KDQ54580.1"/>
    <property type="molecule type" value="Genomic_DNA"/>
</dbReference>
<reference evidence="2" key="1">
    <citation type="journal article" date="2014" name="Proc. Natl. Acad. Sci. U.S.A.">
        <title>Extensive sampling of basidiomycete genomes demonstrates inadequacy of the white-rot/brown-rot paradigm for wood decay fungi.</title>
        <authorList>
            <person name="Riley R."/>
            <person name="Salamov A.A."/>
            <person name="Brown D.W."/>
            <person name="Nagy L.G."/>
            <person name="Floudas D."/>
            <person name="Held B.W."/>
            <person name="Levasseur A."/>
            <person name="Lombard V."/>
            <person name="Morin E."/>
            <person name="Otillar R."/>
            <person name="Lindquist E.A."/>
            <person name="Sun H."/>
            <person name="LaButti K.M."/>
            <person name="Schmutz J."/>
            <person name="Jabbour D."/>
            <person name="Luo H."/>
            <person name="Baker S.E."/>
            <person name="Pisabarro A.G."/>
            <person name="Walton J.D."/>
            <person name="Blanchette R.A."/>
            <person name="Henrissat B."/>
            <person name="Martin F."/>
            <person name="Cullen D."/>
            <person name="Hibbett D.S."/>
            <person name="Grigoriev I.V."/>
        </authorList>
    </citation>
    <scope>NUCLEOTIDE SEQUENCE [LARGE SCALE GENOMIC DNA]</scope>
    <source>
        <strain evidence="2">MUCL 33604</strain>
    </source>
</reference>
<gene>
    <name evidence="1" type="ORF">JAAARDRAFT_135340</name>
</gene>
<protein>
    <submittedName>
        <fullName evidence="1">Uncharacterized protein</fullName>
    </submittedName>
</protein>
<dbReference type="Proteomes" id="UP000027265">
    <property type="component" value="Unassembled WGS sequence"/>
</dbReference>
<keyword evidence="2" id="KW-1185">Reference proteome</keyword>
<dbReference type="InParanoid" id="A0A067PL71"/>
<evidence type="ECO:0000313" key="1">
    <source>
        <dbReference type="EMBL" id="KDQ54580.1"/>
    </source>
</evidence>
<dbReference type="AlphaFoldDB" id="A0A067PL71"/>
<sequence>MGVGFLHTRLDSSFWDDDLSEGEMMLISGCYYVDTSSRNQESQLSWWPKYNIWKEGPFDAGYWTPAAESWFQHRLGQIRNSKAPLRNSSQWTASLKTNRHGRKLNKNNEVVAADFLLGDHLKNC</sequence>
<name>A0A067PL71_9AGAM</name>
<evidence type="ECO:0000313" key="2">
    <source>
        <dbReference type="Proteomes" id="UP000027265"/>
    </source>
</evidence>
<proteinExistence type="predicted"/>
<organism evidence="1 2">
    <name type="scientific">Jaapia argillacea MUCL 33604</name>
    <dbReference type="NCBI Taxonomy" id="933084"/>
    <lineage>
        <taxon>Eukaryota</taxon>
        <taxon>Fungi</taxon>
        <taxon>Dikarya</taxon>
        <taxon>Basidiomycota</taxon>
        <taxon>Agaricomycotina</taxon>
        <taxon>Agaricomycetes</taxon>
        <taxon>Agaricomycetidae</taxon>
        <taxon>Jaapiales</taxon>
        <taxon>Jaapiaceae</taxon>
        <taxon>Jaapia</taxon>
    </lineage>
</organism>
<accession>A0A067PL71</accession>